<protein>
    <submittedName>
        <fullName evidence="3">Flagellar hook assembly protein FlgD</fullName>
    </submittedName>
</protein>
<dbReference type="EMBL" id="PKOZ01000003">
    <property type="protein sequence ID" value="PQD95938.1"/>
    <property type="molecule type" value="Genomic_DNA"/>
</dbReference>
<dbReference type="OrthoDB" id="280334at2"/>
<keyword evidence="3" id="KW-0969">Cilium</keyword>
<evidence type="ECO:0000313" key="3">
    <source>
        <dbReference type="EMBL" id="PQD95938.1"/>
    </source>
</evidence>
<comment type="similarity">
    <text evidence="1">Belongs to the FlgD family.</text>
</comment>
<dbReference type="AlphaFoldDB" id="A0A2S7N1R2"/>
<sequence>MYSSLENKARETSSNLEKDDFLKLLITQLQNQDPTSPMDDTAFVSQMATFSSLEQMSNMNRTLENMLQSQNESLLVGYSQFIGKEVAYHNVSSESDQIMEGKGMVAAVQFKSGTVQFILEDGTALSPANISSLNTIDSHPTLTEASRLIGRKVTWMNEGQEVTAAVSSVFLKDGLVSIEVIDEKESILSINQLIKVS</sequence>
<dbReference type="Pfam" id="PF03963">
    <property type="entry name" value="FlgD"/>
    <property type="match status" value="1"/>
</dbReference>
<dbReference type="Proteomes" id="UP000239663">
    <property type="component" value="Unassembled WGS sequence"/>
</dbReference>
<keyword evidence="4" id="KW-1185">Reference proteome</keyword>
<evidence type="ECO:0000256" key="1">
    <source>
        <dbReference type="ARBA" id="ARBA00010577"/>
    </source>
</evidence>
<reference evidence="3 4" key="1">
    <citation type="submission" date="2017-12" db="EMBL/GenBank/DDBJ databases">
        <title>Taxonomic description and draft genome of Pradoshia cofamensis Gen. nov., sp. nov., a thermotolerant bacillale isolated from anterior gut of earthworm Eisenia fetida.</title>
        <authorList>
            <person name="Saha T."/>
            <person name="Chakraborty R."/>
        </authorList>
    </citation>
    <scope>NUCLEOTIDE SEQUENCE [LARGE SCALE GENOMIC DNA]</scope>
    <source>
        <strain evidence="3 4">EAG3</strain>
    </source>
</reference>
<proteinExistence type="inferred from homology"/>
<comment type="caution">
    <text evidence="3">The sequence shown here is derived from an EMBL/GenBank/DDBJ whole genome shotgun (WGS) entry which is preliminary data.</text>
</comment>
<name>A0A2S7N1R2_9BACI</name>
<dbReference type="InterPro" id="IPR005648">
    <property type="entry name" value="FlgD"/>
</dbReference>
<keyword evidence="2" id="KW-1005">Bacterial flagellum biogenesis</keyword>
<keyword evidence="3" id="KW-0966">Cell projection</keyword>
<organism evidence="3 4">
    <name type="scientific">Pradoshia eiseniae</name>
    <dbReference type="NCBI Taxonomy" id="2064768"/>
    <lineage>
        <taxon>Bacteria</taxon>
        <taxon>Bacillati</taxon>
        <taxon>Bacillota</taxon>
        <taxon>Bacilli</taxon>
        <taxon>Bacillales</taxon>
        <taxon>Bacillaceae</taxon>
        <taxon>Pradoshia</taxon>
    </lineage>
</organism>
<dbReference type="GO" id="GO:0044781">
    <property type="term" value="P:bacterial-type flagellum organization"/>
    <property type="evidence" value="ECO:0007669"/>
    <property type="project" value="UniProtKB-KW"/>
</dbReference>
<evidence type="ECO:0000256" key="2">
    <source>
        <dbReference type="ARBA" id="ARBA00022795"/>
    </source>
</evidence>
<dbReference type="NCBIfam" id="NF007197">
    <property type="entry name" value="PRK09618.1"/>
    <property type="match status" value="1"/>
</dbReference>
<accession>A0A2S7N1R2</accession>
<keyword evidence="3" id="KW-0282">Flagellum</keyword>
<gene>
    <name evidence="3" type="ORF">CYL18_08225</name>
</gene>
<evidence type="ECO:0000313" key="4">
    <source>
        <dbReference type="Proteomes" id="UP000239663"/>
    </source>
</evidence>